<evidence type="ECO:0000313" key="3">
    <source>
        <dbReference type="EMBL" id="ARS88833.1"/>
    </source>
</evidence>
<keyword evidence="2" id="KW-1133">Transmembrane helix</keyword>
<reference evidence="4" key="1">
    <citation type="submission" date="2017-02" db="EMBL/GenBank/DDBJ databases">
        <title>Natronthermophilus aegyptiacus gen. nov.,sp. nov., an aerobic, extremely halophilic alkalithermophilic archaeon isolated from the athalassohaline Wadi An Natrun, Egypt.</title>
        <authorList>
            <person name="Zhao B."/>
        </authorList>
    </citation>
    <scope>NUCLEOTIDE SEQUENCE [LARGE SCALE GENOMIC DNA]</scope>
    <source>
        <strain evidence="4">JW/NM-HA 15</strain>
    </source>
</reference>
<gene>
    <name evidence="3" type="ORF">B1756_03055</name>
</gene>
<proteinExistence type="predicted"/>
<dbReference type="EMBL" id="CP019893">
    <property type="protein sequence ID" value="ARS88833.1"/>
    <property type="molecule type" value="Genomic_DNA"/>
</dbReference>
<evidence type="ECO:0000256" key="1">
    <source>
        <dbReference type="SAM" id="MobiDB-lite"/>
    </source>
</evidence>
<evidence type="ECO:0000313" key="4">
    <source>
        <dbReference type="Proteomes" id="UP000250088"/>
    </source>
</evidence>
<feature type="region of interest" description="Disordered" evidence="1">
    <location>
        <begin position="1"/>
        <end position="27"/>
    </location>
</feature>
<keyword evidence="4" id="KW-1185">Reference proteome</keyword>
<accession>A0A2Z2HQB8</accession>
<dbReference type="Proteomes" id="UP000250088">
    <property type="component" value="Chromosome"/>
</dbReference>
<dbReference type="KEGG" id="naj:B1756_03055"/>
<name>A0A2Z2HQB8_9EURY</name>
<feature type="compositionally biased region" description="Polar residues" evidence="1">
    <location>
        <begin position="12"/>
        <end position="21"/>
    </location>
</feature>
<dbReference type="AlphaFoldDB" id="A0A2Z2HQB8"/>
<protein>
    <submittedName>
        <fullName evidence="3">Uncharacterized protein</fullName>
    </submittedName>
</protein>
<feature type="compositionally biased region" description="Basic and acidic residues" evidence="1">
    <location>
        <begin position="1"/>
        <end position="11"/>
    </location>
</feature>
<sequence length="76" mass="8371">MSDSRGDETRTGTDSLSTDVEPTNDRITCEPSQRVSMEWLFEFEEEELPTVVLLAAAALIAIFAVGIPIRVLLGLF</sequence>
<keyword evidence="2" id="KW-0812">Transmembrane</keyword>
<organism evidence="3 4">
    <name type="scientific">Natrarchaeobaculum aegyptiacum</name>
    <dbReference type="NCBI Taxonomy" id="745377"/>
    <lineage>
        <taxon>Archaea</taxon>
        <taxon>Methanobacteriati</taxon>
        <taxon>Methanobacteriota</taxon>
        <taxon>Stenosarchaea group</taxon>
        <taxon>Halobacteria</taxon>
        <taxon>Halobacteriales</taxon>
        <taxon>Natrialbaceae</taxon>
        <taxon>Natrarchaeobaculum</taxon>
    </lineage>
</organism>
<evidence type="ECO:0000256" key="2">
    <source>
        <dbReference type="SAM" id="Phobius"/>
    </source>
</evidence>
<feature type="transmembrane region" description="Helical" evidence="2">
    <location>
        <begin position="51"/>
        <end position="73"/>
    </location>
</feature>
<keyword evidence="2" id="KW-0472">Membrane</keyword>